<feature type="compositionally biased region" description="Basic and acidic residues" evidence="1">
    <location>
        <begin position="1"/>
        <end position="17"/>
    </location>
</feature>
<feature type="region of interest" description="Disordered" evidence="1">
    <location>
        <begin position="54"/>
        <end position="89"/>
    </location>
</feature>
<organism evidence="2 3">
    <name type="scientific">Cellulomonas chitinilytica</name>
    <dbReference type="NCBI Taxonomy" id="398759"/>
    <lineage>
        <taxon>Bacteria</taxon>
        <taxon>Bacillati</taxon>
        <taxon>Actinomycetota</taxon>
        <taxon>Actinomycetes</taxon>
        <taxon>Micrococcales</taxon>
        <taxon>Cellulomonadaceae</taxon>
        <taxon>Cellulomonas</taxon>
    </lineage>
</organism>
<name>A0A919TZ89_9CELL</name>
<sequence length="89" mass="9681">MLDVREHEPHRVDERQRVAVRGHAGQLDVRRDGRGGEDVRERVLAAGQVDGPAQGGAVVLDGDRPRRRRASGRLAGGHTVASRMKAARS</sequence>
<protein>
    <submittedName>
        <fullName evidence="2">Uncharacterized protein</fullName>
    </submittedName>
</protein>
<evidence type="ECO:0000313" key="2">
    <source>
        <dbReference type="EMBL" id="GIG20603.1"/>
    </source>
</evidence>
<dbReference type="EMBL" id="BONK01000004">
    <property type="protein sequence ID" value="GIG20603.1"/>
    <property type="molecule type" value="Genomic_DNA"/>
</dbReference>
<gene>
    <name evidence="2" type="ORF">Cch01nite_13270</name>
</gene>
<dbReference type="Proteomes" id="UP000632740">
    <property type="component" value="Unassembled WGS sequence"/>
</dbReference>
<accession>A0A919TZ89</accession>
<proteinExistence type="predicted"/>
<keyword evidence="3" id="KW-1185">Reference proteome</keyword>
<evidence type="ECO:0000313" key="3">
    <source>
        <dbReference type="Proteomes" id="UP000632740"/>
    </source>
</evidence>
<comment type="caution">
    <text evidence="2">The sequence shown here is derived from an EMBL/GenBank/DDBJ whole genome shotgun (WGS) entry which is preliminary data.</text>
</comment>
<reference evidence="2" key="1">
    <citation type="submission" date="2021-01" db="EMBL/GenBank/DDBJ databases">
        <title>Whole genome shotgun sequence of Cellulomonas chitinilytica NBRC 110799.</title>
        <authorList>
            <person name="Komaki H."/>
            <person name="Tamura T."/>
        </authorList>
    </citation>
    <scope>NUCLEOTIDE SEQUENCE</scope>
    <source>
        <strain evidence="2">NBRC 110799</strain>
    </source>
</reference>
<feature type="region of interest" description="Disordered" evidence="1">
    <location>
        <begin position="1"/>
        <end position="36"/>
    </location>
</feature>
<evidence type="ECO:0000256" key="1">
    <source>
        <dbReference type="SAM" id="MobiDB-lite"/>
    </source>
</evidence>
<dbReference type="AlphaFoldDB" id="A0A919TZ89"/>